<evidence type="ECO:0000313" key="3">
    <source>
        <dbReference type="Proteomes" id="UP000198900"/>
    </source>
</evidence>
<proteinExistence type="predicted"/>
<dbReference type="AlphaFoldDB" id="A0A7Z7BIE9"/>
<protein>
    <submittedName>
        <fullName evidence="2">Uncharacterized protein</fullName>
    </submittedName>
</protein>
<feature type="compositionally biased region" description="Basic and acidic residues" evidence="1">
    <location>
        <begin position="41"/>
        <end position="54"/>
    </location>
</feature>
<reference evidence="2" key="1">
    <citation type="submission" date="2016-10" db="EMBL/GenBank/DDBJ databases">
        <authorList>
            <person name="Varghese N."/>
            <person name="Submissions S."/>
        </authorList>
    </citation>
    <scope>NUCLEOTIDE SEQUENCE [LARGE SCALE GENOMIC DNA]</scope>
    <source>
        <strain evidence="2">YR281</strain>
    </source>
</reference>
<gene>
    <name evidence="2" type="ORF">SAMN04487926_14250</name>
</gene>
<dbReference type="PROSITE" id="PS51257">
    <property type="entry name" value="PROKAR_LIPOPROTEIN"/>
    <property type="match status" value="1"/>
</dbReference>
<name>A0A7Z7BIE9_9BURK</name>
<organism evidence="2 3">
    <name type="scientific">Paraburkholderia steynii</name>
    <dbReference type="NCBI Taxonomy" id="1245441"/>
    <lineage>
        <taxon>Bacteria</taxon>
        <taxon>Pseudomonadati</taxon>
        <taxon>Pseudomonadota</taxon>
        <taxon>Betaproteobacteria</taxon>
        <taxon>Burkholderiales</taxon>
        <taxon>Burkholderiaceae</taxon>
        <taxon>Paraburkholderia</taxon>
    </lineage>
</organism>
<evidence type="ECO:0000313" key="2">
    <source>
        <dbReference type="EMBL" id="SDJ31344.1"/>
    </source>
</evidence>
<accession>A0A7Z7BIE9</accession>
<feature type="region of interest" description="Disordered" evidence="1">
    <location>
        <begin position="15"/>
        <end position="54"/>
    </location>
</feature>
<keyword evidence="3" id="KW-1185">Reference proteome</keyword>
<dbReference type="Proteomes" id="UP000198900">
    <property type="component" value="Unassembled WGS sequence"/>
</dbReference>
<sequence length="54" mass="6244">MLMNWKPQERSRFFHEHNVGNGTTAGTGCKDIPTLPKYGRALHDHSRPVQEQRI</sequence>
<evidence type="ECO:0000256" key="1">
    <source>
        <dbReference type="SAM" id="MobiDB-lite"/>
    </source>
</evidence>
<dbReference type="EMBL" id="FNDI01000042">
    <property type="protein sequence ID" value="SDJ31344.1"/>
    <property type="molecule type" value="Genomic_DNA"/>
</dbReference>
<comment type="caution">
    <text evidence="2">The sequence shown here is derived from an EMBL/GenBank/DDBJ whole genome shotgun (WGS) entry which is preliminary data.</text>
</comment>